<dbReference type="EMBL" id="JACTNZ010000004">
    <property type="protein sequence ID" value="KAG5553307.1"/>
    <property type="molecule type" value="Genomic_DNA"/>
</dbReference>
<name>A0AAV6KLK7_9ERIC</name>
<comment type="caution">
    <text evidence="2">The sequence shown here is derived from an EMBL/GenBank/DDBJ whole genome shotgun (WGS) entry which is preliminary data.</text>
</comment>
<protein>
    <submittedName>
        <fullName evidence="2">Uncharacterized protein</fullName>
    </submittedName>
</protein>
<gene>
    <name evidence="2" type="ORF">RHGRI_011241</name>
</gene>
<feature type="compositionally biased region" description="Basic and acidic residues" evidence="1">
    <location>
        <begin position="11"/>
        <end position="27"/>
    </location>
</feature>
<accession>A0AAV6KLK7</accession>
<evidence type="ECO:0000256" key="1">
    <source>
        <dbReference type="SAM" id="MobiDB-lite"/>
    </source>
</evidence>
<reference evidence="2" key="1">
    <citation type="submission" date="2020-08" db="EMBL/GenBank/DDBJ databases">
        <title>Plant Genome Project.</title>
        <authorList>
            <person name="Zhang R.-G."/>
        </authorList>
    </citation>
    <scope>NUCLEOTIDE SEQUENCE</scope>
    <source>
        <strain evidence="2">WSP0</strain>
        <tissue evidence="2">Leaf</tissue>
    </source>
</reference>
<dbReference type="AlphaFoldDB" id="A0AAV6KLK7"/>
<dbReference type="Proteomes" id="UP000823749">
    <property type="component" value="Chromosome 4"/>
</dbReference>
<proteinExistence type="predicted"/>
<organism evidence="2 3">
    <name type="scientific">Rhododendron griersonianum</name>
    <dbReference type="NCBI Taxonomy" id="479676"/>
    <lineage>
        <taxon>Eukaryota</taxon>
        <taxon>Viridiplantae</taxon>
        <taxon>Streptophyta</taxon>
        <taxon>Embryophyta</taxon>
        <taxon>Tracheophyta</taxon>
        <taxon>Spermatophyta</taxon>
        <taxon>Magnoliopsida</taxon>
        <taxon>eudicotyledons</taxon>
        <taxon>Gunneridae</taxon>
        <taxon>Pentapetalae</taxon>
        <taxon>asterids</taxon>
        <taxon>Ericales</taxon>
        <taxon>Ericaceae</taxon>
        <taxon>Ericoideae</taxon>
        <taxon>Rhodoreae</taxon>
        <taxon>Rhododendron</taxon>
    </lineage>
</organism>
<sequence length="123" mass="13556">MATTTEQCCLKPRETISSDAHDTKKEQDEEEEELFEIDFEVCSSIPPPHYNWESYVTSTNNIALMANCLLPISDLSNAVPMVSKSRHAFPLTEKPGVLIFAESMAGDFLGLPSSLGAMSMILN</sequence>
<feature type="region of interest" description="Disordered" evidence="1">
    <location>
        <begin position="1"/>
        <end position="29"/>
    </location>
</feature>
<evidence type="ECO:0000313" key="3">
    <source>
        <dbReference type="Proteomes" id="UP000823749"/>
    </source>
</evidence>
<keyword evidence="3" id="KW-1185">Reference proteome</keyword>
<evidence type="ECO:0000313" key="2">
    <source>
        <dbReference type="EMBL" id="KAG5553307.1"/>
    </source>
</evidence>